<keyword evidence="5" id="KW-1185">Reference proteome</keyword>
<evidence type="ECO:0000259" key="3">
    <source>
        <dbReference type="Pfam" id="PF07687"/>
    </source>
</evidence>
<protein>
    <submittedName>
        <fullName evidence="4">Amidohydrolase</fullName>
    </submittedName>
</protein>
<dbReference type="PANTHER" id="PTHR11014">
    <property type="entry name" value="PEPTIDASE M20 FAMILY MEMBER"/>
    <property type="match status" value="1"/>
</dbReference>
<dbReference type="InterPro" id="IPR017439">
    <property type="entry name" value="Amidohydrolase"/>
</dbReference>
<dbReference type="PANTHER" id="PTHR11014:SF63">
    <property type="entry name" value="METALLOPEPTIDASE, PUTATIVE (AFU_ORTHOLOGUE AFUA_6G09600)-RELATED"/>
    <property type="match status" value="1"/>
</dbReference>
<dbReference type="FunFam" id="3.30.70.360:FF:000001">
    <property type="entry name" value="N-acetyldiaminopimelate deacetylase"/>
    <property type="match status" value="1"/>
</dbReference>
<proteinExistence type="predicted"/>
<feature type="domain" description="Peptidase M20 dimerisation" evidence="3">
    <location>
        <begin position="186"/>
        <end position="274"/>
    </location>
</feature>
<dbReference type="SUPFAM" id="SSF55031">
    <property type="entry name" value="Bacterial exopeptidase dimerisation domain"/>
    <property type="match status" value="1"/>
</dbReference>
<dbReference type="InterPro" id="IPR011650">
    <property type="entry name" value="Peptidase_M20_dimer"/>
</dbReference>
<evidence type="ECO:0000256" key="1">
    <source>
        <dbReference type="ARBA" id="ARBA00022801"/>
    </source>
</evidence>
<reference evidence="4 5" key="1">
    <citation type="submission" date="2020-01" db="EMBL/GenBank/DDBJ databases">
        <title>Draft genome assembly of Ensifer adhaerens T173.</title>
        <authorList>
            <person name="Craig J.E."/>
            <person name="Stinchcombe J.R."/>
        </authorList>
    </citation>
    <scope>NUCLEOTIDE SEQUENCE [LARGE SCALE GENOMIC DNA]</scope>
    <source>
        <strain evidence="4 5">T173</strain>
    </source>
</reference>
<comment type="cofactor">
    <cofactor evidence="2">
        <name>Mn(2+)</name>
        <dbReference type="ChEBI" id="CHEBI:29035"/>
    </cofactor>
    <text evidence="2">The Mn(2+) ion enhances activity.</text>
</comment>
<gene>
    <name evidence="4" type="ORF">GFB56_19205</name>
</gene>
<dbReference type="Proteomes" id="UP000744980">
    <property type="component" value="Unassembled WGS sequence"/>
</dbReference>
<organism evidence="4 5">
    <name type="scientific">Ensifer canadensis</name>
    <dbReference type="NCBI Taxonomy" id="555315"/>
    <lineage>
        <taxon>Bacteria</taxon>
        <taxon>Pseudomonadati</taxon>
        <taxon>Pseudomonadota</taxon>
        <taxon>Alphaproteobacteria</taxon>
        <taxon>Hyphomicrobiales</taxon>
        <taxon>Rhizobiaceae</taxon>
        <taxon>Sinorhizobium/Ensifer group</taxon>
        <taxon>Ensifer</taxon>
    </lineage>
</organism>
<dbReference type="InterPro" id="IPR002933">
    <property type="entry name" value="Peptidase_M20"/>
</dbReference>
<feature type="binding site" evidence="2">
    <location>
        <position position="359"/>
    </location>
    <ligand>
        <name>Mn(2+)</name>
        <dbReference type="ChEBI" id="CHEBI:29035"/>
        <label>2</label>
    </ligand>
</feature>
<evidence type="ECO:0000313" key="5">
    <source>
        <dbReference type="Proteomes" id="UP000744980"/>
    </source>
</evidence>
<dbReference type="GO" id="GO:0046872">
    <property type="term" value="F:metal ion binding"/>
    <property type="evidence" value="ECO:0007669"/>
    <property type="project" value="UniProtKB-KW"/>
</dbReference>
<feature type="binding site" evidence="2">
    <location>
        <position position="163"/>
    </location>
    <ligand>
        <name>Mn(2+)</name>
        <dbReference type="ChEBI" id="CHEBI:29035"/>
        <label>2</label>
    </ligand>
</feature>
<evidence type="ECO:0000313" key="4">
    <source>
        <dbReference type="EMBL" id="MBM3092913.1"/>
    </source>
</evidence>
<feature type="binding site" evidence="2">
    <location>
        <position position="104"/>
    </location>
    <ligand>
        <name>Mn(2+)</name>
        <dbReference type="ChEBI" id="CHEBI:29035"/>
        <label>2</label>
    </ligand>
</feature>
<dbReference type="EMBL" id="WXFA01000012">
    <property type="protein sequence ID" value="MBM3092913.1"/>
    <property type="molecule type" value="Genomic_DNA"/>
</dbReference>
<accession>A0AAW4FLE9</accession>
<feature type="binding site" evidence="2">
    <location>
        <position position="137"/>
    </location>
    <ligand>
        <name>Mn(2+)</name>
        <dbReference type="ChEBI" id="CHEBI:29035"/>
        <label>2</label>
    </ligand>
</feature>
<dbReference type="CDD" id="cd05666">
    <property type="entry name" value="M20_Acy1-like"/>
    <property type="match status" value="1"/>
</dbReference>
<dbReference type="SUPFAM" id="SSF53187">
    <property type="entry name" value="Zn-dependent exopeptidases"/>
    <property type="match status" value="1"/>
</dbReference>
<dbReference type="GO" id="GO:0019877">
    <property type="term" value="P:diaminopimelate biosynthetic process"/>
    <property type="evidence" value="ECO:0007669"/>
    <property type="project" value="UniProtKB-ARBA"/>
</dbReference>
<dbReference type="Pfam" id="PF07687">
    <property type="entry name" value="M20_dimer"/>
    <property type="match status" value="1"/>
</dbReference>
<keyword evidence="2" id="KW-0479">Metal-binding</keyword>
<dbReference type="InterPro" id="IPR036264">
    <property type="entry name" value="Bact_exopeptidase_dim_dom"/>
</dbReference>
<dbReference type="Gene3D" id="3.30.70.360">
    <property type="match status" value="1"/>
</dbReference>
<feature type="binding site" evidence="2">
    <location>
        <position position="102"/>
    </location>
    <ligand>
        <name>Mn(2+)</name>
        <dbReference type="ChEBI" id="CHEBI:29035"/>
        <label>2</label>
    </ligand>
</feature>
<dbReference type="PIRSF" id="PIRSF005962">
    <property type="entry name" value="Pept_M20D_amidohydro"/>
    <property type="match status" value="1"/>
</dbReference>
<evidence type="ECO:0000256" key="2">
    <source>
        <dbReference type="PIRSR" id="PIRSR005962-1"/>
    </source>
</evidence>
<dbReference type="Gene3D" id="3.40.630.10">
    <property type="entry name" value="Zn peptidases"/>
    <property type="match status" value="1"/>
</dbReference>
<dbReference type="GO" id="GO:0050118">
    <property type="term" value="F:N-acetyldiaminopimelate deacetylase activity"/>
    <property type="evidence" value="ECO:0007669"/>
    <property type="project" value="UniProtKB-ARBA"/>
</dbReference>
<keyword evidence="1" id="KW-0378">Hydrolase</keyword>
<comment type="caution">
    <text evidence="4">The sequence shown here is derived from an EMBL/GenBank/DDBJ whole genome shotgun (WGS) entry which is preliminary data.</text>
</comment>
<dbReference type="AlphaFoldDB" id="A0AAW4FLE9"/>
<name>A0AAW4FLE9_9HYPH</name>
<dbReference type="RefSeq" id="WP_063991867.1">
    <property type="nucleotide sequence ID" value="NZ_CP083374.1"/>
</dbReference>
<dbReference type="NCBIfam" id="TIGR01891">
    <property type="entry name" value="amidohydrolases"/>
    <property type="match status" value="1"/>
</dbReference>
<sequence>MKNAIVLPGISDFQSEAISIRRQIHAHPELGFEEFATSELVAKLLAEWGYEVARIAGTGVVATLRNGEGRSLGIRADMDALPIEEVTGLSYSSTVPGKMHACGHDGHTAMLLAAARHLAQSRDFHGALHLIFQPAEEGLGGAARLLGEGLFERFPCDAVFAMHNVPGQPVGTFGFRSGAFMASADTVTIRIIGHGGHGAVPHKAVDPVVVCSAVVMALQTVVSRNVDPQDAAVITVGSIHSGTASNIIPDAAEMSVTVRSLSPEVRREVEARICGLVHAQAESFGARAVINYERCHPVLINHPVETEFAQDVARQWLGPEASILNAHPIMASEDFAFMLERCPGSYINIGNGEASHPLHNPSYDFNDEVLAIGATYWVKLAERFLATPAQSDITRRTAGIAAQRPCAATE</sequence>
<keyword evidence="2" id="KW-0464">Manganese</keyword>
<dbReference type="Pfam" id="PF01546">
    <property type="entry name" value="Peptidase_M20"/>
    <property type="match status" value="1"/>
</dbReference>